<feature type="non-terminal residue" evidence="9">
    <location>
        <position position="99"/>
    </location>
</feature>
<sequence>MLIREIEATGSDAVEFPALIPSTEFAKEAEHIQGFNAQVYWVTKGGLAELDVPLVLRPTSETAMYPIFSLWVRSHRDLPLNVYQIVNTFRYETKTTRPF</sequence>
<dbReference type="InterPro" id="IPR002316">
    <property type="entry name" value="Pro-tRNA-ligase_IIa"/>
</dbReference>
<dbReference type="PANTHER" id="PTHR43382:SF2">
    <property type="entry name" value="BIFUNCTIONAL GLUTAMATE_PROLINE--TRNA LIGASE"/>
    <property type="match status" value="1"/>
</dbReference>
<feature type="domain" description="Aminoacyl-transfer RNA synthetases class-II family profile" evidence="8">
    <location>
        <begin position="1"/>
        <end position="99"/>
    </location>
</feature>
<comment type="caution">
    <text evidence="9">The sequence shown here is derived from an EMBL/GenBank/DDBJ whole genome shotgun (WGS) entry which is preliminary data.</text>
</comment>
<evidence type="ECO:0000256" key="1">
    <source>
        <dbReference type="ARBA" id="ARBA00012831"/>
    </source>
</evidence>
<reference evidence="9" key="2">
    <citation type="journal article" date="2014" name="ISME J.">
        <title>Microbial stratification in low pH oxic and suboxic macroscopic growths along an acid mine drainage.</title>
        <authorList>
            <person name="Mendez-Garcia C."/>
            <person name="Mesa V."/>
            <person name="Sprenger R.R."/>
            <person name="Richter M."/>
            <person name="Diez M.S."/>
            <person name="Solano J."/>
            <person name="Bargiela R."/>
            <person name="Golyshina O.V."/>
            <person name="Manteca A."/>
            <person name="Ramos J.L."/>
            <person name="Gallego J.R."/>
            <person name="Llorente I."/>
            <person name="Martins Dos Santos V.A."/>
            <person name="Jensen O.N."/>
            <person name="Pelaez A.I."/>
            <person name="Sanchez J."/>
            <person name="Ferrer M."/>
        </authorList>
    </citation>
    <scope>NUCLEOTIDE SEQUENCE</scope>
</reference>
<proteinExistence type="predicted"/>
<keyword evidence="5 9" id="KW-0030">Aminoacyl-tRNA synthetase</keyword>
<dbReference type="GO" id="GO:0017101">
    <property type="term" value="C:aminoacyl-tRNA synthetase multienzyme complex"/>
    <property type="evidence" value="ECO:0007669"/>
    <property type="project" value="TreeGrafter"/>
</dbReference>
<dbReference type="GO" id="GO:0005524">
    <property type="term" value="F:ATP binding"/>
    <property type="evidence" value="ECO:0007669"/>
    <property type="project" value="UniProtKB-KW"/>
</dbReference>
<dbReference type="GO" id="GO:0005737">
    <property type="term" value="C:cytoplasm"/>
    <property type="evidence" value="ECO:0007669"/>
    <property type="project" value="InterPro"/>
</dbReference>
<dbReference type="PROSITE" id="PS50862">
    <property type="entry name" value="AA_TRNA_LIGASE_II"/>
    <property type="match status" value="1"/>
</dbReference>
<dbReference type="InterPro" id="IPR004499">
    <property type="entry name" value="Pro-tRNA-ligase_IIa_arc-type"/>
</dbReference>
<protein>
    <recommendedName>
        <fullName evidence="1">proline--tRNA ligase</fullName>
        <ecNumber evidence="1">6.1.1.15</ecNumber>
    </recommendedName>
    <alternativeName>
        <fullName evidence="6">Prolyl-tRNA synthetase</fullName>
    </alternativeName>
</protein>
<keyword evidence="3" id="KW-0547">Nucleotide-binding</keyword>
<dbReference type="PANTHER" id="PTHR43382">
    <property type="entry name" value="PROLYL-TRNA SYNTHETASE"/>
    <property type="match status" value="1"/>
</dbReference>
<dbReference type="SUPFAM" id="SSF55681">
    <property type="entry name" value="Class II aaRS and biotin synthetases"/>
    <property type="match status" value="1"/>
</dbReference>
<name>T1D3J3_9ZZZZ</name>
<evidence type="ECO:0000256" key="7">
    <source>
        <dbReference type="ARBA" id="ARBA00047671"/>
    </source>
</evidence>
<dbReference type="Gene3D" id="3.30.930.10">
    <property type="entry name" value="Bira Bifunctional Protein, Domain 2"/>
    <property type="match status" value="1"/>
</dbReference>
<reference evidence="9" key="1">
    <citation type="submission" date="2013-08" db="EMBL/GenBank/DDBJ databases">
        <authorList>
            <person name="Mendez C."/>
            <person name="Richter M."/>
            <person name="Ferrer M."/>
            <person name="Sanchez J."/>
        </authorList>
    </citation>
    <scope>NUCLEOTIDE SEQUENCE</scope>
</reference>
<keyword evidence="2" id="KW-0436">Ligase</keyword>
<gene>
    <name evidence="9" type="ORF">B1A_03494</name>
</gene>
<evidence type="ECO:0000313" key="9">
    <source>
        <dbReference type="EMBL" id="EQD76074.1"/>
    </source>
</evidence>
<organism evidence="9">
    <name type="scientific">mine drainage metagenome</name>
    <dbReference type="NCBI Taxonomy" id="410659"/>
    <lineage>
        <taxon>unclassified sequences</taxon>
        <taxon>metagenomes</taxon>
        <taxon>ecological metagenomes</taxon>
    </lineage>
</organism>
<dbReference type="Pfam" id="PF00587">
    <property type="entry name" value="tRNA-synt_2b"/>
    <property type="match status" value="1"/>
</dbReference>
<evidence type="ECO:0000256" key="4">
    <source>
        <dbReference type="ARBA" id="ARBA00022840"/>
    </source>
</evidence>
<comment type="catalytic activity">
    <reaction evidence="7">
        <text>tRNA(Pro) + L-proline + ATP = L-prolyl-tRNA(Pro) + AMP + diphosphate</text>
        <dbReference type="Rhea" id="RHEA:14305"/>
        <dbReference type="Rhea" id="RHEA-COMP:9700"/>
        <dbReference type="Rhea" id="RHEA-COMP:9702"/>
        <dbReference type="ChEBI" id="CHEBI:30616"/>
        <dbReference type="ChEBI" id="CHEBI:33019"/>
        <dbReference type="ChEBI" id="CHEBI:60039"/>
        <dbReference type="ChEBI" id="CHEBI:78442"/>
        <dbReference type="ChEBI" id="CHEBI:78532"/>
        <dbReference type="ChEBI" id="CHEBI:456215"/>
        <dbReference type="EC" id="6.1.1.15"/>
    </reaction>
</comment>
<dbReference type="PRINTS" id="PR01046">
    <property type="entry name" value="TRNASYNTHPRO"/>
</dbReference>
<dbReference type="InterPro" id="IPR002314">
    <property type="entry name" value="aa-tRNA-synt_IIb"/>
</dbReference>
<evidence type="ECO:0000256" key="5">
    <source>
        <dbReference type="ARBA" id="ARBA00023146"/>
    </source>
</evidence>
<dbReference type="InterPro" id="IPR006195">
    <property type="entry name" value="aa-tRNA-synth_II"/>
</dbReference>
<accession>T1D3J3</accession>
<evidence type="ECO:0000256" key="2">
    <source>
        <dbReference type="ARBA" id="ARBA00022598"/>
    </source>
</evidence>
<evidence type="ECO:0000256" key="6">
    <source>
        <dbReference type="ARBA" id="ARBA00029731"/>
    </source>
</evidence>
<evidence type="ECO:0000259" key="8">
    <source>
        <dbReference type="PROSITE" id="PS50862"/>
    </source>
</evidence>
<dbReference type="InterPro" id="IPR045864">
    <property type="entry name" value="aa-tRNA-synth_II/BPL/LPL"/>
</dbReference>
<dbReference type="EMBL" id="AUZX01002569">
    <property type="protein sequence ID" value="EQD76074.1"/>
    <property type="molecule type" value="Genomic_DNA"/>
</dbReference>
<dbReference type="AlphaFoldDB" id="T1D3J3"/>
<dbReference type="EC" id="6.1.1.15" evidence="1"/>
<dbReference type="GO" id="GO:0006433">
    <property type="term" value="P:prolyl-tRNA aminoacylation"/>
    <property type="evidence" value="ECO:0007669"/>
    <property type="project" value="InterPro"/>
</dbReference>
<keyword evidence="4" id="KW-0067">ATP-binding</keyword>
<evidence type="ECO:0000256" key="3">
    <source>
        <dbReference type="ARBA" id="ARBA00022741"/>
    </source>
</evidence>
<dbReference type="GO" id="GO:0004827">
    <property type="term" value="F:proline-tRNA ligase activity"/>
    <property type="evidence" value="ECO:0007669"/>
    <property type="project" value="UniProtKB-EC"/>
</dbReference>